<evidence type="ECO:0000256" key="2">
    <source>
        <dbReference type="SAM" id="MobiDB-lite"/>
    </source>
</evidence>
<dbReference type="Pfam" id="PF25053">
    <property type="entry name" value="DUF7791"/>
    <property type="match status" value="1"/>
</dbReference>
<dbReference type="SUPFAM" id="SSF52540">
    <property type="entry name" value="P-loop containing nucleoside triphosphate hydrolases"/>
    <property type="match status" value="1"/>
</dbReference>
<keyword evidence="6" id="KW-1185">Reference proteome</keyword>
<evidence type="ECO:0000259" key="3">
    <source>
        <dbReference type="Pfam" id="PF24883"/>
    </source>
</evidence>
<dbReference type="GeneID" id="92042754"/>
<evidence type="ECO:0000313" key="6">
    <source>
        <dbReference type="Proteomes" id="UP001433268"/>
    </source>
</evidence>
<dbReference type="PANTHER" id="PTHR10039:SF5">
    <property type="entry name" value="NACHT DOMAIN-CONTAINING PROTEIN"/>
    <property type="match status" value="1"/>
</dbReference>
<gene>
    <name evidence="5" type="ORF">PG997_005379</name>
</gene>
<feature type="region of interest" description="Disordered" evidence="2">
    <location>
        <begin position="111"/>
        <end position="134"/>
    </location>
</feature>
<evidence type="ECO:0000259" key="4">
    <source>
        <dbReference type="Pfam" id="PF25053"/>
    </source>
</evidence>
<dbReference type="InterPro" id="IPR056693">
    <property type="entry name" value="DUF7791"/>
</dbReference>
<dbReference type="RefSeq" id="XP_066673312.1">
    <property type="nucleotide sequence ID" value="XM_066809694.1"/>
</dbReference>
<sequence length="857" mass="95679">MDALSALSVAGTIITFVDFGGKLLSNTRKLYKSKDGALGSFVDIEVVTSDLIALLEGLKKRTPESHLPSGRQYHVLGSDEDDEALDKICVRCIALAEELAARLNRLKLATAPQDGKTQTGTGSPPKSASNPSKSPALLAHMVLGAEGSKKNERARAPAFRKWESFRKALEAVWSKREIEEMAAALRDLRDEMEFRILVSFRRSLHTVAGQQSDAAIQLEQSTRTIIDTFLNSRDSFADQIKVQTEKLVQIQDLLTTKHVDNTRRVEDVTGGQLDAIGSFESTLGGAGRPRRASEDRSERALAVEENLLPWHNLVAWLRHGDGIYWINGKLGSGKSTLMKYVYEHSKTRDELKSWAKGHPLEISGFFFWDRGDEDQSHIYMKQLAKRHPDETSQLVSDVVHKARGVFLWVKLVTRSLLGGLSDCNRISDLRKRVSHLPSHLEALYRHILDGVDPFYRTQMSQTFQIVCAAQNGSPGLVTLLNLSWADDEDGPRVEDAPIQPYTNDEIEERCEIMDARLKSVCAGLLETTRIKFSSLRPDRRVVYLHHTVSDWLAKPDVWKHITSITAGTGFSPNLALLKSRIMRLKTWNSAGDGILDLSLVVDALHYAREAERDLHTRDFTSYLQLRPLYLSTSSLSSSSGSSGIWYSFPEAGSEAGDNFRQGGQVYPEERGRRAFEESIDRPHWSRAIEVPGGRALDGRGTFFELARAFGLTHYVDMKYDAGHAAVEHEVSHWLLLQAFSGTCGSATANRPKDPNVEQVRRILASGVDPNLSFDGGLTPWQGAVFNAFWHLSRRPSPSDDDDPHALWREKAQAWAQILEAFLQHGSDPACPAVRRRQLPRFPRVTPTALVEAYSVNS</sequence>
<feature type="compositionally biased region" description="Low complexity" evidence="2">
    <location>
        <begin position="123"/>
        <end position="134"/>
    </location>
</feature>
<dbReference type="Proteomes" id="UP001433268">
    <property type="component" value="Unassembled WGS sequence"/>
</dbReference>
<feature type="domain" description="DUF7791" evidence="4">
    <location>
        <begin position="451"/>
        <end position="589"/>
    </location>
</feature>
<accession>A0ABR1X4V2</accession>
<dbReference type="InterPro" id="IPR027417">
    <property type="entry name" value="P-loop_NTPase"/>
</dbReference>
<organism evidence="5 6">
    <name type="scientific">Apiospora hydei</name>
    <dbReference type="NCBI Taxonomy" id="1337664"/>
    <lineage>
        <taxon>Eukaryota</taxon>
        <taxon>Fungi</taxon>
        <taxon>Dikarya</taxon>
        <taxon>Ascomycota</taxon>
        <taxon>Pezizomycotina</taxon>
        <taxon>Sordariomycetes</taxon>
        <taxon>Xylariomycetidae</taxon>
        <taxon>Amphisphaeriales</taxon>
        <taxon>Apiosporaceae</taxon>
        <taxon>Apiospora</taxon>
    </lineage>
</organism>
<feature type="domain" description="Nephrocystin 3-like N-terminal" evidence="3">
    <location>
        <begin position="313"/>
        <end position="400"/>
    </location>
</feature>
<comment type="caution">
    <text evidence="5">The sequence shown here is derived from an EMBL/GenBank/DDBJ whole genome shotgun (WGS) entry which is preliminary data.</text>
</comment>
<proteinExistence type="predicted"/>
<evidence type="ECO:0000313" key="5">
    <source>
        <dbReference type="EMBL" id="KAK8090418.1"/>
    </source>
</evidence>
<dbReference type="EMBL" id="JAQQWN010000004">
    <property type="protein sequence ID" value="KAK8090418.1"/>
    <property type="molecule type" value="Genomic_DNA"/>
</dbReference>
<protein>
    <submittedName>
        <fullName evidence="5">Uncharacterized protein</fullName>
    </submittedName>
</protein>
<dbReference type="Pfam" id="PF24883">
    <property type="entry name" value="NPHP3_N"/>
    <property type="match status" value="1"/>
</dbReference>
<name>A0ABR1X4V2_9PEZI</name>
<evidence type="ECO:0000256" key="1">
    <source>
        <dbReference type="ARBA" id="ARBA00022737"/>
    </source>
</evidence>
<reference evidence="5 6" key="1">
    <citation type="submission" date="2023-01" db="EMBL/GenBank/DDBJ databases">
        <title>Analysis of 21 Apiospora genomes using comparative genomics revels a genus with tremendous synthesis potential of carbohydrate active enzymes and secondary metabolites.</title>
        <authorList>
            <person name="Sorensen T."/>
        </authorList>
    </citation>
    <scope>NUCLEOTIDE SEQUENCE [LARGE SCALE GENOMIC DNA]</scope>
    <source>
        <strain evidence="5 6">CBS 114990</strain>
    </source>
</reference>
<keyword evidence="1" id="KW-0677">Repeat</keyword>
<dbReference type="PANTHER" id="PTHR10039">
    <property type="entry name" value="AMELOGENIN"/>
    <property type="match status" value="1"/>
</dbReference>
<dbReference type="InterPro" id="IPR056884">
    <property type="entry name" value="NPHP3-like_N"/>
</dbReference>